<proteinExistence type="predicted"/>
<name>A0A1G8KHX5_9FLAO</name>
<dbReference type="Proteomes" id="UP000199492">
    <property type="component" value="Unassembled WGS sequence"/>
</dbReference>
<accession>A0A1G8KHX5</accession>
<dbReference type="EMBL" id="FNCZ01000011">
    <property type="protein sequence ID" value="SDI42992.1"/>
    <property type="molecule type" value="Genomic_DNA"/>
</dbReference>
<dbReference type="AlphaFoldDB" id="A0A1G8KHX5"/>
<protein>
    <submittedName>
        <fullName evidence="1">Uncharacterized protein</fullName>
    </submittedName>
</protein>
<evidence type="ECO:0000313" key="2">
    <source>
        <dbReference type="Proteomes" id="UP000199492"/>
    </source>
</evidence>
<gene>
    <name evidence="1" type="ORF">SAMN04489796_1118</name>
</gene>
<keyword evidence="2" id="KW-1185">Reference proteome</keyword>
<organism evidence="1 2">
    <name type="scientific">Winogradskyella thalassocola</name>
    <dbReference type="NCBI Taxonomy" id="262004"/>
    <lineage>
        <taxon>Bacteria</taxon>
        <taxon>Pseudomonadati</taxon>
        <taxon>Bacteroidota</taxon>
        <taxon>Flavobacteriia</taxon>
        <taxon>Flavobacteriales</taxon>
        <taxon>Flavobacteriaceae</taxon>
        <taxon>Winogradskyella</taxon>
    </lineage>
</organism>
<dbReference type="STRING" id="262004.SAMN04489796_1118"/>
<evidence type="ECO:0000313" key="1">
    <source>
        <dbReference type="EMBL" id="SDI42992.1"/>
    </source>
</evidence>
<reference evidence="2" key="1">
    <citation type="submission" date="2016-10" db="EMBL/GenBank/DDBJ databases">
        <authorList>
            <person name="Varghese N."/>
            <person name="Submissions S."/>
        </authorList>
    </citation>
    <scope>NUCLEOTIDE SEQUENCE [LARGE SCALE GENOMIC DNA]</scope>
    <source>
        <strain evidence="2">DSM 15363</strain>
    </source>
</reference>
<sequence>MSQNRPIKYEMKVLLNNIEVTKETLLVNSGMNYGRFYNHYTEDYEIQLSTSEFIHLIESEYNNIRNEIKIDDQRHEDDSDFKSTNYCTLSELLVYKSEFEAIVKTYLDQILFDKLFSNSASNTFVINSTESVSVIENKVVISGKAYRLEPK</sequence>